<reference evidence="2" key="1">
    <citation type="submission" date="2018-02" db="EMBL/GenBank/DDBJ databases">
        <title>Rhizophora mucronata_Transcriptome.</title>
        <authorList>
            <person name="Meera S.P."/>
            <person name="Sreeshan A."/>
            <person name="Augustine A."/>
        </authorList>
    </citation>
    <scope>NUCLEOTIDE SEQUENCE</scope>
    <source>
        <tissue evidence="2">Leaf</tissue>
    </source>
</reference>
<organism evidence="2">
    <name type="scientific">Rhizophora mucronata</name>
    <name type="common">Asiatic mangrove</name>
    <dbReference type="NCBI Taxonomy" id="61149"/>
    <lineage>
        <taxon>Eukaryota</taxon>
        <taxon>Viridiplantae</taxon>
        <taxon>Streptophyta</taxon>
        <taxon>Embryophyta</taxon>
        <taxon>Tracheophyta</taxon>
        <taxon>Spermatophyta</taxon>
        <taxon>Magnoliopsida</taxon>
        <taxon>eudicotyledons</taxon>
        <taxon>Gunneridae</taxon>
        <taxon>Pentapetalae</taxon>
        <taxon>rosids</taxon>
        <taxon>fabids</taxon>
        <taxon>Malpighiales</taxon>
        <taxon>Rhizophoraceae</taxon>
        <taxon>Rhizophora</taxon>
    </lineage>
</organism>
<evidence type="ECO:0000313" key="2">
    <source>
        <dbReference type="EMBL" id="MBX57706.1"/>
    </source>
</evidence>
<dbReference type="EMBL" id="GGEC01077222">
    <property type="protein sequence ID" value="MBX57706.1"/>
    <property type="molecule type" value="Transcribed_RNA"/>
</dbReference>
<evidence type="ECO:0000256" key="1">
    <source>
        <dbReference type="SAM" id="MobiDB-lite"/>
    </source>
</evidence>
<feature type="region of interest" description="Disordered" evidence="1">
    <location>
        <begin position="33"/>
        <end position="54"/>
    </location>
</feature>
<proteinExistence type="predicted"/>
<sequence length="54" mass="6619">MPKRRQENQKHHLNNYIIHRQISLRRPIQSHSQLFTSDRPQQRILSKSTNSTRR</sequence>
<protein>
    <submittedName>
        <fullName evidence="2">Uncharacterized protein</fullName>
    </submittedName>
</protein>
<name>A0A2P2PSI3_RHIMU</name>
<accession>A0A2P2PSI3</accession>
<dbReference type="AlphaFoldDB" id="A0A2P2PSI3"/>